<feature type="region of interest" description="Disordered" evidence="5">
    <location>
        <begin position="1058"/>
        <end position="1108"/>
    </location>
</feature>
<dbReference type="FunFam" id="2.40.50.140:FF:000148">
    <property type="entry name" value="protein RRP5 homolog isoform X1"/>
    <property type="match status" value="1"/>
</dbReference>
<gene>
    <name evidence="7" type="ORF">CVT25_005706</name>
</gene>
<feature type="domain" description="S1 motif" evidence="6">
    <location>
        <begin position="891"/>
        <end position="960"/>
    </location>
</feature>
<dbReference type="Gene3D" id="1.25.40.10">
    <property type="entry name" value="Tetratricopeptide repeat domain"/>
    <property type="match status" value="1"/>
</dbReference>
<dbReference type="PROSITE" id="PS50126">
    <property type="entry name" value="S1"/>
    <property type="match status" value="9"/>
</dbReference>
<dbReference type="GO" id="GO:0032040">
    <property type="term" value="C:small-subunit processome"/>
    <property type="evidence" value="ECO:0007669"/>
    <property type="project" value="TreeGrafter"/>
</dbReference>
<proteinExistence type="predicted"/>
<feature type="compositionally biased region" description="Polar residues" evidence="5">
    <location>
        <begin position="29"/>
        <end position="39"/>
    </location>
</feature>
<dbReference type="InterPro" id="IPR011990">
    <property type="entry name" value="TPR-like_helical_dom_sf"/>
</dbReference>
<keyword evidence="3" id="KW-0677">Repeat</keyword>
<feature type="domain" description="S1 motif" evidence="6">
    <location>
        <begin position="798"/>
        <end position="865"/>
    </location>
</feature>
<feature type="domain" description="S1 motif" evidence="6">
    <location>
        <begin position="438"/>
        <end position="511"/>
    </location>
</feature>
<feature type="domain" description="S1 motif" evidence="6">
    <location>
        <begin position="253"/>
        <end position="321"/>
    </location>
</feature>
<dbReference type="InterPro" id="IPR057301">
    <property type="entry name" value="Rrp5_OB_4th"/>
</dbReference>
<dbReference type="InterPro" id="IPR003029">
    <property type="entry name" value="S1_domain"/>
</dbReference>
<dbReference type="FunCoup" id="A0A409VLG0">
    <property type="interactions" value="560"/>
</dbReference>
<feature type="compositionally biased region" description="Basic and acidic residues" evidence="5">
    <location>
        <begin position="1"/>
        <end position="13"/>
    </location>
</feature>
<dbReference type="Proteomes" id="UP000283269">
    <property type="component" value="Unassembled WGS sequence"/>
</dbReference>
<evidence type="ECO:0000313" key="8">
    <source>
        <dbReference type="Proteomes" id="UP000283269"/>
    </source>
</evidence>
<dbReference type="GO" id="GO:0006364">
    <property type="term" value="P:rRNA processing"/>
    <property type="evidence" value="ECO:0007669"/>
    <property type="project" value="UniProtKB-KW"/>
</dbReference>
<evidence type="ECO:0000259" key="6">
    <source>
        <dbReference type="PROSITE" id="PS50126"/>
    </source>
</evidence>
<comment type="subcellular location">
    <subcellularLocation>
        <location evidence="1">Nucleus</location>
        <location evidence="1">Nucleolus</location>
    </subcellularLocation>
</comment>
<dbReference type="Gene3D" id="2.40.50.140">
    <property type="entry name" value="Nucleic acid-binding proteins"/>
    <property type="match status" value="8"/>
</dbReference>
<sequence>MAALKRTLDDSSSNHKPKKSRTESHKTDQLNPTKTSSLLTAEVDFPRGGGTSFTPLEVKAIRAEAVKEANAELFEDATSEKKNRKRKRKTGGESSMTQSSDSKDKIRIEHLNYKRLNVGMKIFGQIVSILPLALIISLPNQLFAHIPITNISSQLTQNLERAEEEDEDSIMDDDDDKEDEKNVKDAIPELFEIFSVGQFVRAVVSAVHQPGASNTSGIDKSRDEITKASKRVELSLIPERVNAGVSKSDLKQGFSITAAVKSSEDHGYILDFGISDVSGFLPQKEASKGKLNDTKLPIGALLNVTITKMSANGRTCTVSTDAAAFANSCLSEISSVTSVLPGTLVQALITSVHPHGLNLQVLGFFDGTVDRLHLDHDPALYKVGKKVKARVLYDWSTSSPPKFALALVDHIIKLRARLGVDKDETESGKSVQELYPVGTLLNAVKVLRLEAERGLVVEVAPGVEGFVHISHTSDDHVPSLSTSGSWKPGSFHPARVTGFFSLDGLLQLSLKPSIIQQKYFQVGDVEVGEVVKGTIKKLTDSALFVSLSGGIDGVVWPNHYADIALKHPAKRFKEGASIKCRVLVVDPERKRISLTAKKTLVDSNLPVLSKIEDTVPGVVTHAVVFKIYEKHLLVEFFNNLKAIVPSREISDTPKSQLSEAFPLGRVVRVRILGVDEGRVTASIRRATSNFEVASDISAIEIGNTVEGKVAEIHKDNVVLVLQPSHVRALLSLKNLANHRGLSVPQLRVSLKVGEKLDELVVVTRNPEKALVLVANKPKTKAAALPKGSSITMESVAIGQLVGGRVTRHTRHGALVKISSNIGGILHYTDSGDDFDGLSLPPIDSIIKAAVTGIDSTKRQLTLSTRHSRMYPDQVHTVVDREISSISDVQIGDNVRGFVKNIVEHGLFVTIGREVDCRVQIRELFDEYIKDWQGNFQEHQLVKGRIISVDIPSKKVEMSFRSIEAAQRKTSSGITLSDLKEGQKVPGSVKKIEDYGLFIQINNSKLSGLCHKSQLSDNPDADVAGALRGFREGDKVKAYILSIDNRRISLSLKPSYFSKEDLEEDSEEVDDDDDIEGQGGDEGLDQDMDEEEDDVEGSEAVDESENDEDMQIDLEHMKIEYQSKNTAESTVSKKPSTSSVPSLALTGGFKWSGDAQNQAEEAESSSDEDDEEAGQSSKKKRKRKQIELDLTGDMHTKTPESNADFERVLLGSPNSSFLWIQYMSFQLPLSEVDKAREISRRAIQTINFREEKERLNIWIALLNLENVYGSDETLETVFKEAARANDSKTIHLRLASIFEQSDKFEATEEQYKRTCKKFGQSSKVWTLFGEFQLKRGNVEESRKLLPRSLQSLEKRKHLKTISKFAQLEYKYGEPERGKTLFEGIVDSHPKRWDMWSVYMDMEGVQGDIQSLRNLFDRVLVLKMTSHKAKSFFKKWLEAEKRIGDEEGVAVVKQKAMEWAQRASNAS</sequence>
<name>A0A409VLG0_PSICY</name>
<protein>
    <recommendedName>
        <fullName evidence="6">S1 motif domain-containing protein</fullName>
    </recommendedName>
</protein>
<comment type="caution">
    <text evidence="7">The sequence shown here is derived from an EMBL/GenBank/DDBJ whole genome shotgun (WGS) entry which is preliminary data.</text>
</comment>
<dbReference type="Pfam" id="PF00575">
    <property type="entry name" value="S1"/>
    <property type="match status" value="3"/>
</dbReference>
<dbReference type="FunFam" id="2.40.50.140:FF:000103">
    <property type="entry name" value="protein RRP5 homolog"/>
    <property type="match status" value="2"/>
</dbReference>
<feature type="compositionally biased region" description="Acidic residues" evidence="5">
    <location>
        <begin position="1159"/>
        <end position="1172"/>
    </location>
</feature>
<dbReference type="CDD" id="cd05697">
    <property type="entry name" value="S1_Rrp5_repeat_hs5"/>
    <property type="match status" value="1"/>
</dbReference>
<dbReference type="EMBL" id="NHYD01003976">
    <property type="protein sequence ID" value="PPQ67105.1"/>
    <property type="molecule type" value="Genomic_DNA"/>
</dbReference>
<dbReference type="GO" id="GO:0003723">
    <property type="term" value="F:RNA binding"/>
    <property type="evidence" value="ECO:0007669"/>
    <property type="project" value="TreeGrafter"/>
</dbReference>
<dbReference type="SUPFAM" id="SSF48452">
    <property type="entry name" value="TPR-like"/>
    <property type="match status" value="2"/>
</dbReference>
<dbReference type="CDD" id="cd05693">
    <property type="entry name" value="S1_Rrp5_repeat_hs1_sc1"/>
    <property type="match status" value="1"/>
</dbReference>
<dbReference type="InterPro" id="IPR003107">
    <property type="entry name" value="HAT"/>
</dbReference>
<dbReference type="FunFam" id="1.25.40.10:FF:000727">
    <property type="entry name" value="Chromosome 1, whole genome shotgun sequence"/>
    <property type="match status" value="1"/>
</dbReference>
<feature type="domain" description="S1 motif" evidence="6">
    <location>
        <begin position="702"/>
        <end position="775"/>
    </location>
</feature>
<feature type="domain" description="S1 motif" evidence="6">
    <location>
        <begin position="528"/>
        <end position="597"/>
    </location>
</feature>
<keyword evidence="8" id="KW-1185">Reference proteome</keyword>
<feature type="domain" description="S1 motif" evidence="6">
    <location>
        <begin position="981"/>
        <end position="1052"/>
    </location>
</feature>
<feature type="region of interest" description="Disordered" evidence="5">
    <location>
        <begin position="1122"/>
        <end position="1198"/>
    </location>
</feature>
<dbReference type="InterPro" id="IPR045209">
    <property type="entry name" value="Rrp5"/>
</dbReference>
<evidence type="ECO:0000256" key="4">
    <source>
        <dbReference type="ARBA" id="ARBA00023242"/>
    </source>
</evidence>
<dbReference type="SMART" id="SM00316">
    <property type="entry name" value="S1"/>
    <property type="match status" value="10"/>
</dbReference>
<evidence type="ECO:0000256" key="3">
    <source>
        <dbReference type="ARBA" id="ARBA00022737"/>
    </source>
</evidence>
<dbReference type="InParanoid" id="A0A409VLG0"/>
<reference evidence="7 8" key="1">
    <citation type="journal article" date="2018" name="Evol. Lett.">
        <title>Horizontal gene cluster transfer increased hallucinogenic mushroom diversity.</title>
        <authorList>
            <person name="Reynolds H.T."/>
            <person name="Vijayakumar V."/>
            <person name="Gluck-Thaler E."/>
            <person name="Korotkin H.B."/>
            <person name="Matheny P.B."/>
            <person name="Slot J.C."/>
        </authorList>
    </citation>
    <scope>NUCLEOTIDE SEQUENCE [LARGE SCALE GENOMIC DNA]</scope>
    <source>
        <strain evidence="7 8">2631</strain>
    </source>
</reference>
<dbReference type="OrthoDB" id="412781at2759"/>
<feature type="region of interest" description="Disordered" evidence="5">
    <location>
        <begin position="76"/>
        <end position="103"/>
    </location>
</feature>
<dbReference type="PANTHER" id="PTHR23270:SF10">
    <property type="entry name" value="PROTEIN RRP5 HOMOLOG"/>
    <property type="match status" value="1"/>
</dbReference>
<dbReference type="SUPFAM" id="SSF50249">
    <property type="entry name" value="Nucleic acid-binding proteins"/>
    <property type="match status" value="9"/>
</dbReference>
<feature type="compositionally biased region" description="Acidic residues" evidence="5">
    <location>
        <begin position="1081"/>
        <end position="1108"/>
    </location>
</feature>
<evidence type="ECO:0000313" key="7">
    <source>
        <dbReference type="EMBL" id="PPQ67105.1"/>
    </source>
</evidence>
<dbReference type="InterPro" id="IPR012340">
    <property type="entry name" value="NA-bd_OB-fold"/>
</dbReference>
<feature type="compositionally biased region" description="Acidic residues" evidence="5">
    <location>
        <begin position="162"/>
        <end position="178"/>
    </location>
</feature>
<dbReference type="PANTHER" id="PTHR23270">
    <property type="entry name" value="PROGRAMMED CELL DEATH PROTEIN 11 PRE-RRNA PROCESSING PROTEIN RRP5"/>
    <property type="match status" value="1"/>
</dbReference>
<feature type="domain" description="S1 motif" evidence="6">
    <location>
        <begin position="617"/>
        <end position="684"/>
    </location>
</feature>
<evidence type="ECO:0000256" key="1">
    <source>
        <dbReference type="ARBA" id="ARBA00004604"/>
    </source>
</evidence>
<feature type="region of interest" description="Disordered" evidence="5">
    <location>
        <begin position="1"/>
        <end position="53"/>
    </location>
</feature>
<feature type="domain" description="S1 motif" evidence="6">
    <location>
        <begin position="342"/>
        <end position="392"/>
    </location>
</feature>
<accession>A0A409VLG0</accession>
<dbReference type="Pfam" id="PF24685">
    <property type="entry name" value="OB_RRP5_4th"/>
    <property type="match status" value="1"/>
</dbReference>
<dbReference type="CDD" id="cd05708">
    <property type="entry name" value="S1_Rrp5_repeat_sc12"/>
    <property type="match status" value="1"/>
</dbReference>
<dbReference type="CDD" id="cd05707">
    <property type="entry name" value="S1_Rrp5_repeat_sc11"/>
    <property type="match status" value="1"/>
</dbReference>
<feature type="region of interest" description="Disordered" evidence="5">
    <location>
        <begin position="159"/>
        <end position="179"/>
    </location>
</feature>
<keyword evidence="4" id="KW-0539">Nucleus</keyword>
<evidence type="ECO:0000256" key="5">
    <source>
        <dbReference type="SAM" id="MobiDB-lite"/>
    </source>
</evidence>
<dbReference type="FunFam" id="2.40.50.140:FF:000155">
    <property type="entry name" value="rRNA biogenesis protein RRP5"/>
    <property type="match status" value="1"/>
</dbReference>
<keyword evidence="2" id="KW-0698">rRNA processing</keyword>
<evidence type="ECO:0000256" key="2">
    <source>
        <dbReference type="ARBA" id="ARBA00022552"/>
    </source>
</evidence>
<feature type="compositionally biased region" description="Acidic residues" evidence="5">
    <location>
        <begin position="1060"/>
        <end position="1075"/>
    </location>
</feature>
<dbReference type="InterPro" id="IPR048059">
    <property type="entry name" value="Rrp5_S1_rpt_hs1_sc1"/>
</dbReference>
<dbReference type="STRING" id="93625.A0A409VLG0"/>
<feature type="compositionally biased region" description="Low complexity" evidence="5">
    <location>
        <begin position="1128"/>
        <end position="1141"/>
    </location>
</feature>
<organism evidence="7 8">
    <name type="scientific">Psilocybe cyanescens</name>
    <dbReference type="NCBI Taxonomy" id="93625"/>
    <lineage>
        <taxon>Eukaryota</taxon>
        <taxon>Fungi</taxon>
        <taxon>Dikarya</taxon>
        <taxon>Basidiomycota</taxon>
        <taxon>Agaricomycotina</taxon>
        <taxon>Agaricomycetes</taxon>
        <taxon>Agaricomycetidae</taxon>
        <taxon>Agaricales</taxon>
        <taxon>Agaricineae</taxon>
        <taxon>Strophariaceae</taxon>
        <taxon>Psilocybe</taxon>
    </lineage>
</organism>
<dbReference type="SMART" id="SM00386">
    <property type="entry name" value="HAT"/>
    <property type="match status" value="5"/>
</dbReference>